<dbReference type="RefSeq" id="WP_264320670.1">
    <property type="nucleotide sequence ID" value="NZ_JADEXN010000083.1"/>
</dbReference>
<organism evidence="2 3">
    <name type="scientific">Zarconia navalis LEGE 11467</name>
    <dbReference type="NCBI Taxonomy" id="1828826"/>
    <lineage>
        <taxon>Bacteria</taxon>
        <taxon>Bacillati</taxon>
        <taxon>Cyanobacteriota</taxon>
        <taxon>Cyanophyceae</taxon>
        <taxon>Oscillatoriophycideae</taxon>
        <taxon>Oscillatoriales</taxon>
        <taxon>Oscillatoriales incertae sedis</taxon>
        <taxon>Zarconia</taxon>
        <taxon>Zarconia navalis</taxon>
    </lineage>
</organism>
<comment type="caution">
    <text evidence="2">The sequence shown here is derived from an EMBL/GenBank/DDBJ whole genome shotgun (WGS) entry which is preliminary data.</text>
</comment>
<dbReference type="EMBL" id="JADEXN010000083">
    <property type="protein sequence ID" value="MBE9040424.1"/>
    <property type="molecule type" value="Genomic_DNA"/>
</dbReference>
<protein>
    <submittedName>
        <fullName evidence="2">Uncharacterized protein</fullName>
    </submittedName>
</protein>
<evidence type="ECO:0000256" key="1">
    <source>
        <dbReference type="SAM" id="MobiDB-lite"/>
    </source>
</evidence>
<feature type="compositionally biased region" description="Basic residues" evidence="1">
    <location>
        <begin position="95"/>
        <end position="106"/>
    </location>
</feature>
<feature type="compositionally biased region" description="Basic and acidic residues" evidence="1">
    <location>
        <begin position="9"/>
        <end position="18"/>
    </location>
</feature>
<accession>A0A928VVS7</accession>
<dbReference type="AlphaFoldDB" id="A0A928VVS7"/>
<feature type="compositionally biased region" description="Low complexity" evidence="1">
    <location>
        <begin position="31"/>
        <end position="43"/>
    </location>
</feature>
<name>A0A928VVS7_9CYAN</name>
<feature type="compositionally biased region" description="Basic and acidic residues" evidence="1">
    <location>
        <begin position="44"/>
        <end position="54"/>
    </location>
</feature>
<feature type="region of interest" description="Disordered" evidence="1">
    <location>
        <begin position="1"/>
        <end position="130"/>
    </location>
</feature>
<reference evidence="2" key="1">
    <citation type="submission" date="2020-10" db="EMBL/GenBank/DDBJ databases">
        <authorList>
            <person name="Castelo-Branco R."/>
            <person name="Eusebio N."/>
            <person name="Adriana R."/>
            <person name="Vieira A."/>
            <person name="Brugerolle De Fraissinette N."/>
            <person name="Rezende De Castro R."/>
            <person name="Schneider M.P."/>
            <person name="Vasconcelos V."/>
            <person name="Leao P.N."/>
        </authorList>
    </citation>
    <scope>NUCLEOTIDE SEQUENCE</scope>
    <source>
        <strain evidence="2">LEGE 11467</strain>
    </source>
</reference>
<proteinExistence type="predicted"/>
<evidence type="ECO:0000313" key="3">
    <source>
        <dbReference type="Proteomes" id="UP000621799"/>
    </source>
</evidence>
<keyword evidence="3" id="KW-1185">Reference proteome</keyword>
<gene>
    <name evidence="2" type="ORF">IQ235_06430</name>
</gene>
<evidence type="ECO:0000313" key="2">
    <source>
        <dbReference type="EMBL" id="MBE9040424.1"/>
    </source>
</evidence>
<sequence length="170" mass="18601">MLNKIFGSKSKEKEKEGFFLEFDDASGTQSTKTEQPPAPAAQKKPAEAKKDSKAETSGPITPEAIQAVEETVQPKQPEAIVLDEPATPSKESAKPAKKKKAKKTKAKKEEQPTPVSTAPVAPAKPLAKKESEPVVLFAPNYLMPTPTNSRRTPSANMKEFLEMARDMKRR</sequence>
<dbReference type="Proteomes" id="UP000621799">
    <property type="component" value="Unassembled WGS sequence"/>
</dbReference>
<feature type="compositionally biased region" description="Low complexity" evidence="1">
    <location>
        <begin position="112"/>
        <end position="125"/>
    </location>
</feature>